<evidence type="ECO:0000313" key="3">
    <source>
        <dbReference type="EnsemblPlants" id="Kaladp0095s0746.1.v1.1.CDS.1"/>
    </source>
</evidence>
<sequence>MASSQSLQLQKRLASRIEACYDIQSLRKLHAFILHHACGDNDFLGSKVLTGYAKFGFLNESRLVFDRIVNDRLTLWSAVLVGYFRSGHFGEVTRGYLRLRRRNIGLDSSGITFCLKSCAESGDLDFGRGVHGDGFKFGLSGSPFMGSSLIRFYEKCEDIYSARKVFDEITERDAIMYTSMISGYAHIGGENAIGAFTIVRDMQMQGLEPNRVTLVSLLQAAAQVKAVKEGVSVHGYAIRRGIGSADEVFETSLMDMYMKCAAPQKAVRVFGNLTVKTVVWNVLISGHVRNGYDLEALRLFSHLTAHNDFVVDLVTLASGLVGCANLKFAKEGKSIHGYIIRNGIKLDIIATTSLLHMYSKCGNLSKGRNIFDATVNRDVVLMNVMITCYLENGLSSEALKMYNELSECRMAANEATILSVVAASSSQEDTRVGKMVHGHIIRNWLPLNVEVDNQIISMYSKLGCVDYAWRVFSPMIYKDLVSWTSMMMAYVLCGFAGKVVSLFRTMLREKLDLDSVILIILLKAVSQLCCVNLAREIDSYIYRIRMERTIPLVNSLLTTYAKCGKLDTARLLFEQTSRKLSSSWNAIIAAYGMHGDCKEALMLFDKMREDKVVPDETTFTSLLSACSHSGEVDECLRVFRLMRDECNVIPNIIHYCCIIDLLSRAGRLEDAYHLLGYLPAEHSVPSMSSLLSGCKVHNNTEIGEEIGRQLLHVEPEKSSSCSLLSSLYAEGERWNEVAQVRSLLKDRGYRITTGYSMVDLST</sequence>
<feature type="repeat" description="PPR" evidence="2">
    <location>
        <begin position="173"/>
        <end position="209"/>
    </location>
</feature>
<feature type="repeat" description="PPR" evidence="2">
    <location>
        <begin position="479"/>
        <end position="513"/>
    </location>
</feature>
<dbReference type="GO" id="GO:0003729">
    <property type="term" value="F:mRNA binding"/>
    <property type="evidence" value="ECO:0007669"/>
    <property type="project" value="UniProtKB-ARBA"/>
</dbReference>
<dbReference type="NCBIfam" id="TIGR00756">
    <property type="entry name" value="PPR"/>
    <property type="match status" value="3"/>
</dbReference>
<dbReference type="OMA" id="RTHGNTR"/>
<feature type="repeat" description="PPR" evidence="2">
    <location>
        <begin position="615"/>
        <end position="645"/>
    </location>
</feature>
<dbReference type="PROSITE" id="PS51375">
    <property type="entry name" value="PPR"/>
    <property type="match status" value="6"/>
</dbReference>
<dbReference type="GO" id="GO:0009451">
    <property type="term" value="P:RNA modification"/>
    <property type="evidence" value="ECO:0007669"/>
    <property type="project" value="InterPro"/>
</dbReference>
<feature type="repeat" description="PPR" evidence="2">
    <location>
        <begin position="378"/>
        <end position="412"/>
    </location>
</feature>
<keyword evidence="1" id="KW-0677">Repeat</keyword>
<evidence type="ECO:0000256" key="1">
    <source>
        <dbReference type="ARBA" id="ARBA00022737"/>
    </source>
</evidence>
<dbReference type="InterPro" id="IPR046960">
    <property type="entry name" value="PPR_At4g14850-like_plant"/>
</dbReference>
<feature type="repeat" description="PPR" evidence="2">
    <location>
        <begin position="651"/>
        <end position="685"/>
    </location>
</feature>
<proteinExistence type="predicted"/>
<dbReference type="Pfam" id="PF13812">
    <property type="entry name" value="PPR_3"/>
    <property type="match status" value="1"/>
</dbReference>
<dbReference type="Pfam" id="PF13041">
    <property type="entry name" value="PPR_2"/>
    <property type="match status" value="1"/>
</dbReference>
<evidence type="ECO:0008006" key="5">
    <source>
        <dbReference type="Google" id="ProtNLM"/>
    </source>
</evidence>
<dbReference type="AlphaFoldDB" id="A0A7N1A6M1"/>
<dbReference type="InterPro" id="IPR046848">
    <property type="entry name" value="E_motif"/>
</dbReference>
<dbReference type="EnsemblPlants" id="Kaladp0095s0746.1.v1.1">
    <property type="protein sequence ID" value="Kaladp0095s0746.1.v1.1.CDS.1"/>
    <property type="gene ID" value="Kaladp0095s0746.v1.1"/>
</dbReference>
<dbReference type="Gramene" id="Kaladp0095s0746.1.v1.1">
    <property type="protein sequence ID" value="Kaladp0095s0746.1.v1.1.CDS.1"/>
    <property type="gene ID" value="Kaladp0095s0746.v1.1"/>
</dbReference>
<name>A0A7N1A6M1_KALFE</name>
<accession>A0A7N1A6M1</accession>
<dbReference type="FunFam" id="1.25.40.10:FF:000090">
    <property type="entry name" value="Pentatricopeptide repeat-containing protein, chloroplastic"/>
    <property type="match status" value="1"/>
</dbReference>
<keyword evidence="4" id="KW-1185">Reference proteome</keyword>
<dbReference type="Proteomes" id="UP000594263">
    <property type="component" value="Unplaced"/>
</dbReference>
<dbReference type="Pfam" id="PF20431">
    <property type="entry name" value="E_motif"/>
    <property type="match status" value="1"/>
</dbReference>
<dbReference type="PANTHER" id="PTHR47926">
    <property type="entry name" value="PENTATRICOPEPTIDE REPEAT-CONTAINING PROTEIN"/>
    <property type="match status" value="1"/>
</dbReference>
<feature type="repeat" description="PPR" evidence="2">
    <location>
        <begin position="580"/>
        <end position="614"/>
    </location>
</feature>
<evidence type="ECO:0000256" key="2">
    <source>
        <dbReference type="PROSITE-ProRule" id="PRU00708"/>
    </source>
</evidence>
<dbReference type="Pfam" id="PF01535">
    <property type="entry name" value="PPR"/>
    <property type="match status" value="5"/>
</dbReference>
<organism evidence="3 4">
    <name type="scientific">Kalanchoe fedtschenkoi</name>
    <name type="common">Lavender scallops</name>
    <name type="synonym">South American air plant</name>
    <dbReference type="NCBI Taxonomy" id="63787"/>
    <lineage>
        <taxon>Eukaryota</taxon>
        <taxon>Viridiplantae</taxon>
        <taxon>Streptophyta</taxon>
        <taxon>Embryophyta</taxon>
        <taxon>Tracheophyta</taxon>
        <taxon>Spermatophyta</taxon>
        <taxon>Magnoliopsida</taxon>
        <taxon>eudicotyledons</taxon>
        <taxon>Gunneridae</taxon>
        <taxon>Pentapetalae</taxon>
        <taxon>Saxifragales</taxon>
        <taxon>Crassulaceae</taxon>
        <taxon>Kalanchoe</taxon>
    </lineage>
</organism>
<dbReference type="InterPro" id="IPR002885">
    <property type="entry name" value="PPR_rpt"/>
</dbReference>
<reference evidence="3" key="1">
    <citation type="submission" date="2021-01" db="UniProtKB">
        <authorList>
            <consortium name="EnsemblPlants"/>
        </authorList>
    </citation>
    <scope>IDENTIFICATION</scope>
</reference>
<dbReference type="PANTHER" id="PTHR47926:SF452">
    <property type="entry name" value="PENTATRICOPEPTIDE REPEAT-CONTAINING PROTEIN"/>
    <property type="match status" value="1"/>
</dbReference>
<protein>
    <recommendedName>
        <fullName evidence="5">Pentatricopeptide repeat-containing protein</fullName>
    </recommendedName>
</protein>
<dbReference type="Gene3D" id="1.25.40.10">
    <property type="entry name" value="Tetratricopeptide repeat domain"/>
    <property type="match status" value="6"/>
</dbReference>
<dbReference type="InterPro" id="IPR011990">
    <property type="entry name" value="TPR-like_helical_dom_sf"/>
</dbReference>
<evidence type="ECO:0000313" key="4">
    <source>
        <dbReference type="Proteomes" id="UP000594263"/>
    </source>
</evidence>
<dbReference type="FunFam" id="1.25.40.10:FF:000073">
    <property type="entry name" value="Pentatricopeptide repeat-containing protein chloroplastic"/>
    <property type="match status" value="1"/>
</dbReference>